<evidence type="ECO:0000256" key="4">
    <source>
        <dbReference type="ARBA" id="ARBA00022989"/>
    </source>
</evidence>
<evidence type="ECO:0000313" key="7">
    <source>
        <dbReference type="EMBL" id="MPM05973.1"/>
    </source>
</evidence>
<reference evidence="7" key="1">
    <citation type="submission" date="2019-08" db="EMBL/GenBank/DDBJ databases">
        <authorList>
            <person name="Kucharzyk K."/>
            <person name="Murdoch R.W."/>
            <person name="Higgins S."/>
            <person name="Loffler F."/>
        </authorList>
    </citation>
    <scope>NUCLEOTIDE SEQUENCE</scope>
</reference>
<evidence type="ECO:0000256" key="6">
    <source>
        <dbReference type="SAM" id="Phobius"/>
    </source>
</evidence>
<feature type="transmembrane region" description="Helical" evidence="6">
    <location>
        <begin position="12"/>
        <end position="33"/>
    </location>
</feature>
<dbReference type="Pfam" id="PF03739">
    <property type="entry name" value="LptF_LptG"/>
    <property type="match status" value="1"/>
</dbReference>
<evidence type="ECO:0000256" key="2">
    <source>
        <dbReference type="ARBA" id="ARBA00022475"/>
    </source>
</evidence>
<keyword evidence="3 6" id="KW-0812">Transmembrane</keyword>
<sequence>MKKLHKLVLRAYAGPLVLTFCIAEFVLLMQFLWKYIDDLVGKGLDFWIIAQLLFYASATFVPMALPLAILLASLMTLGNLGEHYELVAAKASGISFRKIMMPLVLLSLIISGVAFYFSNQVLPVANLKMFSLLYDVKSQKPALNIQEGIFYSDIDGFVIKVGEKDRDGKTIRRVLVYDHSKPGGNLSVTVAQSGTMITTEDNRFLIFTLFNGTNYTEMRNNRESQTRRPMQRVHFKEEQLRFDLSSFSMNRTSEDLFKEHYQMMNLKQLSSAIDTISLNQKTRQSEFAYQMLKSNGYYFNFYVKKSKHSLGRNESKADKFSNIKNDLTPAQYKNAVSEAIGIARSNSMMTENYMKEMDAKQKVLIKHEVEIQRKFTLSIACLLLFFIGAPLGAIIRKGGLGMPLVVSVIVFILYYIISITGEKSVKEGVLSPEIGMWISSAILLPFGIWLTIKTTTDSPLMETDTWVKIADRLNRFFRIKKKRS</sequence>
<keyword evidence="2" id="KW-1003">Cell membrane</keyword>
<feature type="transmembrane region" description="Helical" evidence="6">
    <location>
        <begin position="402"/>
        <end position="422"/>
    </location>
</feature>
<feature type="transmembrane region" description="Helical" evidence="6">
    <location>
        <begin position="53"/>
        <end position="78"/>
    </location>
</feature>
<evidence type="ECO:0000256" key="5">
    <source>
        <dbReference type="ARBA" id="ARBA00023136"/>
    </source>
</evidence>
<evidence type="ECO:0000256" key="3">
    <source>
        <dbReference type="ARBA" id="ARBA00022692"/>
    </source>
</evidence>
<proteinExistence type="predicted"/>
<dbReference type="AlphaFoldDB" id="A0A644WV56"/>
<dbReference type="EMBL" id="VSSQ01001183">
    <property type="protein sequence ID" value="MPM05973.1"/>
    <property type="molecule type" value="Genomic_DNA"/>
</dbReference>
<dbReference type="GO" id="GO:0015920">
    <property type="term" value="P:lipopolysaccharide transport"/>
    <property type="evidence" value="ECO:0007669"/>
    <property type="project" value="TreeGrafter"/>
</dbReference>
<evidence type="ECO:0008006" key="8">
    <source>
        <dbReference type="Google" id="ProtNLM"/>
    </source>
</evidence>
<dbReference type="PANTHER" id="PTHR33529:SF6">
    <property type="entry name" value="YJGP_YJGQ FAMILY PERMEASE"/>
    <property type="match status" value="1"/>
</dbReference>
<dbReference type="InterPro" id="IPR005495">
    <property type="entry name" value="LptG/LptF_permease"/>
</dbReference>
<feature type="transmembrane region" description="Helical" evidence="6">
    <location>
        <begin position="99"/>
        <end position="117"/>
    </location>
</feature>
<dbReference type="GO" id="GO:0043190">
    <property type="term" value="C:ATP-binding cassette (ABC) transporter complex"/>
    <property type="evidence" value="ECO:0007669"/>
    <property type="project" value="TreeGrafter"/>
</dbReference>
<protein>
    <recommendedName>
        <fullName evidence="8">Lipopolysaccharide export system permease protein LptF</fullName>
    </recommendedName>
</protein>
<comment type="caution">
    <text evidence="7">The sequence shown here is derived from an EMBL/GenBank/DDBJ whole genome shotgun (WGS) entry which is preliminary data.</text>
</comment>
<keyword evidence="4 6" id="KW-1133">Transmembrane helix</keyword>
<feature type="transmembrane region" description="Helical" evidence="6">
    <location>
        <begin position="375"/>
        <end position="395"/>
    </location>
</feature>
<keyword evidence="5 6" id="KW-0472">Membrane</keyword>
<comment type="subcellular location">
    <subcellularLocation>
        <location evidence="1">Cell membrane</location>
        <topology evidence="1">Multi-pass membrane protein</topology>
    </subcellularLocation>
</comment>
<gene>
    <name evidence="7" type="ORF">SDC9_52268</name>
</gene>
<dbReference type="PANTHER" id="PTHR33529">
    <property type="entry name" value="SLR0882 PROTEIN-RELATED"/>
    <property type="match status" value="1"/>
</dbReference>
<organism evidence="7">
    <name type="scientific">bioreactor metagenome</name>
    <dbReference type="NCBI Taxonomy" id="1076179"/>
    <lineage>
        <taxon>unclassified sequences</taxon>
        <taxon>metagenomes</taxon>
        <taxon>ecological metagenomes</taxon>
    </lineage>
</organism>
<name>A0A644WV56_9ZZZZ</name>
<accession>A0A644WV56</accession>
<evidence type="ECO:0000256" key="1">
    <source>
        <dbReference type="ARBA" id="ARBA00004651"/>
    </source>
</evidence>
<feature type="transmembrane region" description="Helical" evidence="6">
    <location>
        <begin position="434"/>
        <end position="452"/>
    </location>
</feature>